<reference evidence="4" key="1">
    <citation type="submission" date="2016-10" db="EMBL/GenBank/DDBJ databases">
        <authorList>
            <person name="Varghese N."/>
            <person name="Submissions S."/>
        </authorList>
    </citation>
    <scope>NUCLEOTIDE SEQUENCE [LARGE SCALE GENOMIC DNA]</scope>
    <source>
        <strain evidence="4">CGMCC 4.6856</strain>
    </source>
</reference>
<keyword evidence="4" id="KW-1185">Reference proteome</keyword>
<feature type="region of interest" description="Disordered" evidence="1">
    <location>
        <begin position="64"/>
        <end position="101"/>
    </location>
</feature>
<feature type="compositionally biased region" description="Basic and acidic residues" evidence="1">
    <location>
        <begin position="68"/>
        <end position="80"/>
    </location>
</feature>
<sequence length="101" mass="10494">MNPVWWVLLFLAIAVGGALVLGRLLLGLWRKAGGLLEEADVLAVRAGELADLLAQVEVPALPVTAATHDGHGSEPSDDSGRPGTVESYDDRGATAPGKKEP</sequence>
<dbReference type="Proteomes" id="UP000198504">
    <property type="component" value="Unassembled WGS sequence"/>
</dbReference>
<organism evidence="3 4">
    <name type="scientific">Microlunatus flavus</name>
    <dbReference type="NCBI Taxonomy" id="1036181"/>
    <lineage>
        <taxon>Bacteria</taxon>
        <taxon>Bacillati</taxon>
        <taxon>Actinomycetota</taxon>
        <taxon>Actinomycetes</taxon>
        <taxon>Propionibacteriales</taxon>
        <taxon>Propionibacteriaceae</taxon>
        <taxon>Microlunatus</taxon>
    </lineage>
</organism>
<name>A0A1H9MS28_9ACTN</name>
<evidence type="ECO:0000256" key="1">
    <source>
        <dbReference type="SAM" id="MobiDB-lite"/>
    </source>
</evidence>
<gene>
    <name evidence="3" type="ORF">SAMN05421756_11138</name>
</gene>
<protein>
    <submittedName>
        <fullName evidence="3">Uncharacterized protein</fullName>
    </submittedName>
</protein>
<keyword evidence="2" id="KW-0472">Membrane</keyword>
<feature type="compositionally biased region" description="Basic and acidic residues" evidence="1">
    <location>
        <begin position="88"/>
        <end position="101"/>
    </location>
</feature>
<keyword evidence="2" id="KW-1133">Transmembrane helix</keyword>
<dbReference type="AlphaFoldDB" id="A0A1H9MS28"/>
<evidence type="ECO:0000313" key="4">
    <source>
        <dbReference type="Proteomes" id="UP000198504"/>
    </source>
</evidence>
<proteinExistence type="predicted"/>
<accession>A0A1H9MS28</accession>
<dbReference type="STRING" id="1036181.SAMN05421756_11138"/>
<feature type="transmembrane region" description="Helical" evidence="2">
    <location>
        <begin position="6"/>
        <end position="26"/>
    </location>
</feature>
<keyword evidence="2" id="KW-0812">Transmembrane</keyword>
<evidence type="ECO:0000313" key="3">
    <source>
        <dbReference type="EMBL" id="SER26482.1"/>
    </source>
</evidence>
<dbReference type="EMBL" id="FOFA01000011">
    <property type="protein sequence ID" value="SER26482.1"/>
    <property type="molecule type" value="Genomic_DNA"/>
</dbReference>
<evidence type="ECO:0000256" key="2">
    <source>
        <dbReference type="SAM" id="Phobius"/>
    </source>
</evidence>